<dbReference type="OrthoDB" id="3366231at2759"/>
<accession>A0A8H6M8T1</accession>
<comment type="caution">
    <text evidence="2">The sequence shown here is derived from an EMBL/GenBank/DDBJ whole genome shotgun (WGS) entry which is preliminary data.</text>
</comment>
<evidence type="ECO:0000256" key="1">
    <source>
        <dbReference type="SAM" id="MobiDB-lite"/>
    </source>
</evidence>
<proteinExistence type="predicted"/>
<feature type="region of interest" description="Disordered" evidence="1">
    <location>
        <begin position="275"/>
        <end position="302"/>
    </location>
</feature>
<dbReference type="PANTHER" id="PTHR45786">
    <property type="entry name" value="DNA BINDING PROTEIN-LIKE"/>
    <property type="match status" value="1"/>
</dbReference>
<dbReference type="EMBL" id="JACGCI010000016">
    <property type="protein sequence ID" value="KAF6759185.1"/>
    <property type="molecule type" value="Genomic_DNA"/>
</dbReference>
<dbReference type="AlphaFoldDB" id="A0A8H6M8T1"/>
<evidence type="ECO:0008006" key="4">
    <source>
        <dbReference type="Google" id="ProtNLM"/>
    </source>
</evidence>
<evidence type="ECO:0000313" key="3">
    <source>
        <dbReference type="Proteomes" id="UP000521943"/>
    </source>
</evidence>
<organism evidence="2 3">
    <name type="scientific">Ephemerocybe angulata</name>
    <dbReference type="NCBI Taxonomy" id="980116"/>
    <lineage>
        <taxon>Eukaryota</taxon>
        <taxon>Fungi</taxon>
        <taxon>Dikarya</taxon>
        <taxon>Basidiomycota</taxon>
        <taxon>Agaricomycotina</taxon>
        <taxon>Agaricomycetes</taxon>
        <taxon>Agaricomycetidae</taxon>
        <taxon>Agaricales</taxon>
        <taxon>Agaricineae</taxon>
        <taxon>Psathyrellaceae</taxon>
        <taxon>Ephemerocybe</taxon>
    </lineage>
</organism>
<protein>
    <recommendedName>
        <fullName evidence="4">Helitron helicase-like domain-containing protein</fullName>
    </recommendedName>
</protein>
<feature type="non-terminal residue" evidence="2">
    <location>
        <position position="1"/>
    </location>
</feature>
<reference evidence="2 3" key="1">
    <citation type="submission" date="2020-07" db="EMBL/GenBank/DDBJ databases">
        <title>Comparative genomics of pyrophilous fungi reveals a link between fire events and developmental genes.</title>
        <authorList>
            <consortium name="DOE Joint Genome Institute"/>
            <person name="Steindorff A.S."/>
            <person name="Carver A."/>
            <person name="Calhoun S."/>
            <person name="Stillman K."/>
            <person name="Liu H."/>
            <person name="Lipzen A."/>
            <person name="Pangilinan J."/>
            <person name="Labutti K."/>
            <person name="Bruns T.D."/>
            <person name="Grigoriev I.V."/>
        </authorList>
    </citation>
    <scope>NUCLEOTIDE SEQUENCE [LARGE SCALE GENOMIC DNA]</scope>
    <source>
        <strain evidence="2 3">CBS 144469</strain>
    </source>
</reference>
<sequence length="336" mass="38252">ARRAYHDPATRHDLGRMDVECPHCHALHWMDEKLSKSSTASPKFGVCCGQGKVKLDAIPEPPALLRNMFTSMDPLYIKFREDVWKYNRAFSFTSLGVHEDHSVNGRGRGPPVFRISGELHHYSGALEAPNGQRPRYSQLYILEPQAALDHRKALNTGLNAAIINTLQGILLQSHQYVPVYQHAYEILQHYDPRNDIKVHLRLTPGLDKRRYNLPTADEVAVLLPEQGAATRGRNIILRTRQNGAFLDRISELHPAYVPLQYPLLFPHGTNGWHQSLTLEGGGTGRGGGDDNEGENDEQEDGRRLTLCRYTSYRIMFHQNEFNLLLRGGRLFNRYNR</sequence>
<dbReference type="Proteomes" id="UP000521943">
    <property type="component" value="Unassembled WGS sequence"/>
</dbReference>
<name>A0A8H6M8T1_9AGAR</name>
<evidence type="ECO:0000313" key="2">
    <source>
        <dbReference type="EMBL" id="KAF6759185.1"/>
    </source>
</evidence>
<dbReference type="PANTHER" id="PTHR45786:SF74">
    <property type="entry name" value="ATP-DEPENDENT DNA HELICASE"/>
    <property type="match status" value="1"/>
</dbReference>
<feature type="compositionally biased region" description="Acidic residues" evidence="1">
    <location>
        <begin position="289"/>
        <end position="299"/>
    </location>
</feature>
<gene>
    <name evidence="2" type="ORF">DFP72DRAFT_806875</name>
</gene>
<keyword evidence="3" id="KW-1185">Reference proteome</keyword>